<evidence type="ECO:0000313" key="4">
    <source>
        <dbReference type="Proteomes" id="UP000199623"/>
    </source>
</evidence>
<evidence type="ECO:0000313" key="3">
    <source>
        <dbReference type="EMBL" id="SDG51082.1"/>
    </source>
</evidence>
<feature type="domain" description="PAS" evidence="2">
    <location>
        <begin position="17"/>
        <end position="87"/>
    </location>
</feature>
<gene>
    <name evidence="3" type="ORF">SAMN05216553_108416</name>
</gene>
<dbReference type="CDD" id="cd00130">
    <property type="entry name" value="PAS"/>
    <property type="match status" value="1"/>
</dbReference>
<dbReference type="EMBL" id="FNCC01000008">
    <property type="protein sequence ID" value="SDG51082.1"/>
    <property type="molecule type" value="Genomic_DNA"/>
</dbReference>
<evidence type="ECO:0000259" key="1">
    <source>
        <dbReference type="PROSITE" id="PS50043"/>
    </source>
</evidence>
<dbReference type="InterPro" id="IPR035965">
    <property type="entry name" value="PAS-like_dom_sf"/>
</dbReference>
<name>A0A1G7UU69_9PSEU</name>
<dbReference type="SUPFAM" id="SSF46894">
    <property type="entry name" value="C-terminal effector domain of the bipartite response regulators"/>
    <property type="match status" value="1"/>
</dbReference>
<organism evidence="3 4">
    <name type="scientific">Lentzea fradiae</name>
    <dbReference type="NCBI Taxonomy" id="200378"/>
    <lineage>
        <taxon>Bacteria</taxon>
        <taxon>Bacillati</taxon>
        <taxon>Actinomycetota</taxon>
        <taxon>Actinomycetes</taxon>
        <taxon>Pseudonocardiales</taxon>
        <taxon>Pseudonocardiaceae</taxon>
        <taxon>Lentzea</taxon>
    </lineage>
</organism>
<sequence>MFQRYDHPVERSHSLVDDTLYRSMFERSGLGIARLDPRRKVLEANADLLNFVGRSIHDVYSRDFVELIHPGVRPGLERQLERLAKDRKGRFAEQVAAVRPDGSTVPTTMTAIAVYGHDTSISALLVILRKENAERGEVKVDQGKVLSDVHARILEGMAAGESTTQLASRLFLSRQGVEYHLGTMLRKLRAPNRPALVSRAYAMGLLSIESWPPRVEPAFVK</sequence>
<dbReference type="Pfam" id="PF00196">
    <property type="entry name" value="GerE"/>
    <property type="match status" value="1"/>
</dbReference>
<dbReference type="InterPro" id="IPR000792">
    <property type="entry name" value="Tscrpt_reg_LuxR_C"/>
</dbReference>
<dbReference type="SUPFAM" id="SSF55785">
    <property type="entry name" value="PYP-like sensor domain (PAS domain)"/>
    <property type="match status" value="1"/>
</dbReference>
<protein>
    <submittedName>
        <fullName evidence="3">PAS domain S-box-containing protein</fullName>
    </submittedName>
</protein>
<dbReference type="GO" id="GO:0003677">
    <property type="term" value="F:DNA binding"/>
    <property type="evidence" value="ECO:0007669"/>
    <property type="project" value="InterPro"/>
</dbReference>
<dbReference type="AlphaFoldDB" id="A0A1G7UU69"/>
<dbReference type="InterPro" id="IPR013767">
    <property type="entry name" value="PAS_fold"/>
</dbReference>
<dbReference type="Pfam" id="PF00989">
    <property type="entry name" value="PAS"/>
    <property type="match status" value="1"/>
</dbReference>
<dbReference type="InterPro" id="IPR000014">
    <property type="entry name" value="PAS"/>
</dbReference>
<dbReference type="SMART" id="SM00091">
    <property type="entry name" value="PAS"/>
    <property type="match status" value="1"/>
</dbReference>
<dbReference type="Proteomes" id="UP000199623">
    <property type="component" value="Unassembled WGS sequence"/>
</dbReference>
<dbReference type="PROSITE" id="PS50112">
    <property type="entry name" value="PAS"/>
    <property type="match status" value="1"/>
</dbReference>
<dbReference type="SMART" id="SM00421">
    <property type="entry name" value="HTH_LUXR"/>
    <property type="match status" value="1"/>
</dbReference>
<dbReference type="Gene3D" id="3.30.450.20">
    <property type="entry name" value="PAS domain"/>
    <property type="match status" value="1"/>
</dbReference>
<dbReference type="RefSeq" id="WP_218133821.1">
    <property type="nucleotide sequence ID" value="NZ_FNCC01000008.1"/>
</dbReference>
<reference evidence="4" key="1">
    <citation type="submission" date="2016-10" db="EMBL/GenBank/DDBJ databases">
        <authorList>
            <person name="Varghese N."/>
            <person name="Submissions S."/>
        </authorList>
    </citation>
    <scope>NUCLEOTIDE SEQUENCE [LARGE SCALE GENOMIC DNA]</scope>
    <source>
        <strain evidence="4">CGMCC 4.3506</strain>
    </source>
</reference>
<dbReference type="NCBIfam" id="TIGR00229">
    <property type="entry name" value="sensory_box"/>
    <property type="match status" value="1"/>
</dbReference>
<dbReference type="InterPro" id="IPR036388">
    <property type="entry name" value="WH-like_DNA-bd_sf"/>
</dbReference>
<keyword evidence="4" id="KW-1185">Reference proteome</keyword>
<dbReference type="InterPro" id="IPR016032">
    <property type="entry name" value="Sig_transdc_resp-reg_C-effctor"/>
</dbReference>
<evidence type="ECO:0000259" key="2">
    <source>
        <dbReference type="PROSITE" id="PS50112"/>
    </source>
</evidence>
<dbReference type="STRING" id="200378.SAMN05216553_108416"/>
<feature type="domain" description="HTH luxR-type" evidence="1">
    <location>
        <begin position="139"/>
        <end position="204"/>
    </location>
</feature>
<accession>A0A1G7UU69</accession>
<dbReference type="Gene3D" id="1.10.10.10">
    <property type="entry name" value="Winged helix-like DNA-binding domain superfamily/Winged helix DNA-binding domain"/>
    <property type="match status" value="1"/>
</dbReference>
<dbReference type="PROSITE" id="PS50043">
    <property type="entry name" value="HTH_LUXR_2"/>
    <property type="match status" value="1"/>
</dbReference>
<dbReference type="GO" id="GO:0006355">
    <property type="term" value="P:regulation of DNA-templated transcription"/>
    <property type="evidence" value="ECO:0007669"/>
    <property type="project" value="InterPro"/>
</dbReference>
<proteinExistence type="predicted"/>